<sequence>MTTDHQFPPQTREGRHRLPRPPQRSDATDDGSAVKPAFRLDGRDLGAVLKFEAVLWNEPMTGVLREIHLTPGRVRVVVLQTEQQKGLYPRYTSSGDPDAPYLVDYDIDFGDEVRIGDRH</sequence>
<gene>
    <name evidence="2" type="ORF">A3K89_21035</name>
</gene>
<dbReference type="Proteomes" id="UP000077519">
    <property type="component" value="Unassembled WGS sequence"/>
</dbReference>
<accession>A0A177YEV3</accession>
<dbReference type="AlphaFoldDB" id="A0A177YEV3"/>
<proteinExistence type="predicted"/>
<evidence type="ECO:0000256" key="1">
    <source>
        <dbReference type="SAM" id="MobiDB-lite"/>
    </source>
</evidence>
<dbReference type="RefSeq" id="WP_068426309.1">
    <property type="nucleotide sequence ID" value="NZ_LVHI01000013.1"/>
</dbReference>
<feature type="region of interest" description="Disordered" evidence="1">
    <location>
        <begin position="1"/>
        <end position="35"/>
    </location>
</feature>
<evidence type="ECO:0000313" key="3">
    <source>
        <dbReference type="Proteomes" id="UP000077519"/>
    </source>
</evidence>
<comment type="caution">
    <text evidence="2">The sequence shown here is derived from an EMBL/GenBank/DDBJ whole genome shotgun (WGS) entry which is preliminary data.</text>
</comment>
<evidence type="ECO:0000313" key="2">
    <source>
        <dbReference type="EMBL" id="OAK53995.1"/>
    </source>
</evidence>
<name>A0A177YEV3_9NOCA</name>
<protein>
    <submittedName>
        <fullName evidence="2">Uncharacterized protein</fullName>
    </submittedName>
</protein>
<reference evidence="2 3" key="1">
    <citation type="submission" date="2016-03" db="EMBL/GenBank/DDBJ databases">
        <title>Genome sequence of Rhodococcus kyotonensis KB10.</title>
        <authorList>
            <person name="Jeong H."/>
            <person name="Hong C.E."/>
            <person name="Jo S.H."/>
            <person name="Park J.M."/>
        </authorList>
    </citation>
    <scope>NUCLEOTIDE SEQUENCE [LARGE SCALE GENOMIC DNA]</scope>
    <source>
        <strain evidence="2 3">KB10</strain>
    </source>
</reference>
<organism evidence="2 3">
    <name type="scientific">Rhodococcoides kyotonense</name>
    <dbReference type="NCBI Taxonomy" id="398843"/>
    <lineage>
        <taxon>Bacteria</taxon>
        <taxon>Bacillati</taxon>
        <taxon>Actinomycetota</taxon>
        <taxon>Actinomycetes</taxon>
        <taxon>Mycobacteriales</taxon>
        <taxon>Nocardiaceae</taxon>
        <taxon>Rhodococcoides</taxon>
    </lineage>
</organism>
<keyword evidence="3" id="KW-1185">Reference proteome</keyword>
<dbReference type="EMBL" id="LVHI01000013">
    <property type="protein sequence ID" value="OAK53995.1"/>
    <property type="molecule type" value="Genomic_DNA"/>
</dbReference>